<evidence type="ECO:0000313" key="3">
    <source>
        <dbReference type="Proteomes" id="UP001476247"/>
    </source>
</evidence>
<dbReference type="Gene3D" id="3.30.420.10">
    <property type="entry name" value="Ribonuclease H-like superfamily/Ribonuclease H"/>
    <property type="match status" value="1"/>
</dbReference>
<evidence type="ECO:0008006" key="4">
    <source>
        <dbReference type="Google" id="ProtNLM"/>
    </source>
</evidence>
<organism evidence="2 3">
    <name type="scientific">Helicostylum pulchrum</name>
    <dbReference type="NCBI Taxonomy" id="562976"/>
    <lineage>
        <taxon>Eukaryota</taxon>
        <taxon>Fungi</taxon>
        <taxon>Fungi incertae sedis</taxon>
        <taxon>Mucoromycota</taxon>
        <taxon>Mucoromycotina</taxon>
        <taxon>Mucoromycetes</taxon>
        <taxon>Mucorales</taxon>
        <taxon>Mucorineae</taxon>
        <taxon>Mucoraceae</taxon>
        <taxon>Helicostylum</taxon>
    </lineage>
</organism>
<gene>
    <name evidence="2" type="ORF">HPULCUR_003242</name>
</gene>
<comment type="caution">
    <text evidence="2">The sequence shown here is derived from an EMBL/GenBank/DDBJ whole genome shotgun (WGS) entry which is preliminary data.</text>
</comment>
<feature type="region of interest" description="Disordered" evidence="1">
    <location>
        <begin position="57"/>
        <end position="85"/>
    </location>
</feature>
<dbReference type="Proteomes" id="UP001476247">
    <property type="component" value="Unassembled WGS sequence"/>
</dbReference>
<sequence length="102" mass="11165">MYVNCVFIDESAFNIKRSFAWSRKGERAVVVVPKTRAKTTTILGAISPKDIINIRARTSRVTAASKKRKPNGSNKKANNPKTGTVTGHYINFIASTLDILAA</sequence>
<keyword evidence="3" id="KW-1185">Reference proteome</keyword>
<evidence type="ECO:0000256" key="1">
    <source>
        <dbReference type="SAM" id="MobiDB-lite"/>
    </source>
</evidence>
<name>A0ABP9XT02_9FUNG</name>
<dbReference type="EMBL" id="BAABUJ010000009">
    <property type="protein sequence ID" value="GAA5797846.1"/>
    <property type="molecule type" value="Genomic_DNA"/>
</dbReference>
<protein>
    <recommendedName>
        <fullName evidence="4">Transposase</fullName>
    </recommendedName>
</protein>
<feature type="compositionally biased region" description="Polar residues" evidence="1">
    <location>
        <begin position="71"/>
        <end position="85"/>
    </location>
</feature>
<accession>A0ABP9XT02</accession>
<evidence type="ECO:0000313" key="2">
    <source>
        <dbReference type="EMBL" id="GAA5797846.1"/>
    </source>
</evidence>
<proteinExistence type="predicted"/>
<reference evidence="2 3" key="1">
    <citation type="submission" date="2024-04" db="EMBL/GenBank/DDBJ databases">
        <title>genome sequences of Mucor flavus KT1a and Helicostylum pulchrum KT1b strains isolation_sourced from the surface of a dry-aged beef.</title>
        <authorList>
            <person name="Toyotome T."/>
            <person name="Hosono M."/>
            <person name="Torimaru M."/>
            <person name="Fukuda K."/>
            <person name="Mikami N."/>
        </authorList>
    </citation>
    <scope>NUCLEOTIDE SEQUENCE [LARGE SCALE GENOMIC DNA]</scope>
    <source>
        <strain evidence="2 3">KT1b</strain>
    </source>
</reference>
<dbReference type="InterPro" id="IPR036397">
    <property type="entry name" value="RNaseH_sf"/>
</dbReference>